<reference evidence="12" key="1">
    <citation type="submission" date="2022-11" db="UniProtKB">
        <authorList>
            <consortium name="WormBaseParasite"/>
        </authorList>
    </citation>
    <scope>IDENTIFICATION</scope>
</reference>
<keyword evidence="8 9" id="KW-0862">Zinc</keyword>
<organism evidence="11 12">
    <name type="scientific">Panagrolaimus superbus</name>
    <dbReference type="NCBI Taxonomy" id="310955"/>
    <lineage>
        <taxon>Eukaryota</taxon>
        <taxon>Metazoa</taxon>
        <taxon>Ecdysozoa</taxon>
        <taxon>Nematoda</taxon>
        <taxon>Chromadorea</taxon>
        <taxon>Rhabditida</taxon>
        <taxon>Tylenchina</taxon>
        <taxon>Panagrolaimomorpha</taxon>
        <taxon>Panagrolaimoidea</taxon>
        <taxon>Panagrolaimidae</taxon>
        <taxon>Panagrolaimus</taxon>
    </lineage>
</organism>
<dbReference type="InterPro" id="IPR008930">
    <property type="entry name" value="Terpenoid_cyclase/PrenylTrfase"/>
</dbReference>
<name>A0A914XXV7_9BILA</name>
<comment type="catalytic activity">
    <reaction evidence="9">
        <text>L-cysteinyl-[protein] + (2E,6E)-farnesyl diphosphate = S-(2E,6E)-farnesyl-L-cysteinyl-[protein] + diphosphate</text>
        <dbReference type="Rhea" id="RHEA:13345"/>
        <dbReference type="Rhea" id="RHEA-COMP:10131"/>
        <dbReference type="Rhea" id="RHEA-COMP:11535"/>
        <dbReference type="ChEBI" id="CHEBI:29950"/>
        <dbReference type="ChEBI" id="CHEBI:33019"/>
        <dbReference type="ChEBI" id="CHEBI:86019"/>
        <dbReference type="ChEBI" id="CHEBI:175763"/>
    </reaction>
</comment>
<comment type="function">
    <text evidence="9">Catalyzes the transfer of a farnesyl moiety from farnesyl diphosphate to a cysteine at the fourth position from the C-terminus of several proteins. The beta subunit is responsible for peptide-binding.</text>
</comment>
<dbReference type="InterPro" id="IPR001330">
    <property type="entry name" value="Prenyltrans"/>
</dbReference>
<sequence>MEPPAFSDSRVKEIYDSYNFILCNSKYAINEPLETDTVEEQENTEKACRKAKAHFEEIQGKDGPLLVRQIHINFLLKQLHGLSHDYIALEGSRTWIVFWCVNGLRLLNHPIEHSLAHRIVTFLAECQSTTGGFGGSPSHVAHIATTYAAVMALASIGTEDALKVINRKTLYEFILSLKQPNGSFIMHKGGEVDIRGVYCAAAVASLTRIMDSKLFEGTPAWVISCQTYEGGFAAEPFVEAHGGYTYCGVAALAIFGKLTMMNIDKLMKWCASRQMAYEGGFQGRSNKLVDACYSFWMAAIFPIVDYELNNLDDKRYDFGGIFEPEGLQWYLLELCQNLERGGIRDKPEKNPDAYHTCYGLAGLSVAQHYSMREKETVVGGKENTVEQINPLYNIVCQYHQLAFQYFEKQPGIVVAHPPVAHP</sequence>
<dbReference type="GO" id="GO:0097354">
    <property type="term" value="P:prenylation"/>
    <property type="evidence" value="ECO:0007669"/>
    <property type="project" value="UniProtKB-UniRule"/>
</dbReference>
<evidence type="ECO:0000256" key="5">
    <source>
        <dbReference type="ARBA" id="ARBA00022679"/>
    </source>
</evidence>
<evidence type="ECO:0000313" key="11">
    <source>
        <dbReference type="Proteomes" id="UP000887577"/>
    </source>
</evidence>
<comment type="subunit">
    <text evidence="9">Heterodimer of an alpha and a beta subunit.</text>
</comment>
<dbReference type="SUPFAM" id="SSF48239">
    <property type="entry name" value="Terpenoid cyclases/Protein prenyltransferases"/>
    <property type="match status" value="1"/>
</dbReference>
<evidence type="ECO:0000256" key="1">
    <source>
        <dbReference type="ARBA" id="ARBA00010497"/>
    </source>
</evidence>
<dbReference type="WBParaSite" id="PSU_v2.g1179.t1">
    <property type="protein sequence ID" value="PSU_v2.g1179.t1"/>
    <property type="gene ID" value="PSU_v2.g1179"/>
</dbReference>
<comment type="cofactor">
    <cofactor evidence="9">
        <name>Zn(2+)</name>
        <dbReference type="ChEBI" id="CHEBI:29105"/>
    </cofactor>
    <text evidence="9">Binds 1 zinc ion per subunit.</text>
</comment>
<evidence type="ECO:0000256" key="9">
    <source>
        <dbReference type="RuleBase" id="RU365056"/>
    </source>
</evidence>
<keyword evidence="11" id="KW-1185">Reference proteome</keyword>
<evidence type="ECO:0000256" key="4">
    <source>
        <dbReference type="ARBA" id="ARBA00022602"/>
    </source>
</evidence>
<protein>
    <recommendedName>
        <fullName evidence="3 9">Protein farnesyltransferase subunit beta</fullName>
        <shortName evidence="9">FTase-beta</shortName>
        <ecNumber evidence="2 9">2.5.1.58</ecNumber>
    </recommendedName>
</protein>
<accession>A0A914XXV7</accession>
<dbReference type="CDD" id="cd02893">
    <property type="entry name" value="FTase"/>
    <property type="match status" value="1"/>
</dbReference>
<evidence type="ECO:0000259" key="10">
    <source>
        <dbReference type="Pfam" id="PF00432"/>
    </source>
</evidence>
<feature type="domain" description="Prenyltransferase alpha-alpha toroid" evidence="10">
    <location>
        <begin position="66"/>
        <end position="394"/>
    </location>
</feature>
<evidence type="ECO:0000256" key="3">
    <source>
        <dbReference type="ARBA" id="ARBA00015798"/>
    </source>
</evidence>
<evidence type="ECO:0000256" key="7">
    <source>
        <dbReference type="ARBA" id="ARBA00022737"/>
    </source>
</evidence>
<keyword evidence="7" id="KW-0677">Repeat</keyword>
<keyword evidence="4 9" id="KW-0637">Prenyltransferase</keyword>
<dbReference type="Proteomes" id="UP000887577">
    <property type="component" value="Unplaced"/>
</dbReference>
<dbReference type="PANTHER" id="PTHR11774">
    <property type="entry name" value="GERANYLGERANYL TRANSFERASE TYPE BETA SUBUNIT"/>
    <property type="match status" value="1"/>
</dbReference>
<dbReference type="InterPro" id="IPR045089">
    <property type="entry name" value="PGGT1B-like"/>
</dbReference>
<keyword evidence="6 9" id="KW-0479">Metal-binding</keyword>
<keyword evidence="5 9" id="KW-0808">Transferase</keyword>
<evidence type="ECO:0000256" key="6">
    <source>
        <dbReference type="ARBA" id="ARBA00022723"/>
    </source>
</evidence>
<comment type="similarity">
    <text evidence="1 9">Belongs to the protein prenyltransferase subunit beta family.</text>
</comment>
<dbReference type="EC" id="2.5.1.58" evidence="2 9"/>
<dbReference type="Gene3D" id="1.50.10.20">
    <property type="match status" value="1"/>
</dbReference>
<dbReference type="GO" id="GO:0008270">
    <property type="term" value="F:zinc ion binding"/>
    <property type="evidence" value="ECO:0007669"/>
    <property type="project" value="UniProtKB-UniRule"/>
</dbReference>
<evidence type="ECO:0000256" key="8">
    <source>
        <dbReference type="ARBA" id="ARBA00022833"/>
    </source>
</evidence>
<dbReference type="InterPro" id="IPR026872">
    <property type="entry name" value="FTB"/>
</dbReference>
<dbReference type="PANTHER" id="PTHR11774:SF6">
    <property type="entry name" value="PROTEIN FARNESYLTRANSFERASE SUBUNIT BETA"/>
    <property type="match status" value="1"/>
</dbReference>
<dbReference type="GO" id="GO:0005965">
    <property type="term" value="C:protein farnesyltransferase complex"/>
    <property type="evidence" value="ECO:0007669"/>
    <property type="project" value="UniProtKB-UniRule"/>
</dbReference>
<dbReference type="Pfam" id="PF00432">
    <property type="entry name" value="Prenyltrans"/>
    <property type="match status" value="1"/>
</dbReference>
<dbReference type="GO" id="GO:0004660">
    <property type="term" value="F:protein farnesyltransferase activity"/>
    <property type="evidence" value="ECO:0007669"/>
    <property type="project" value="UniProtKB-UniRule"/>
</dbReference>
<dbReference type="AlphaFoldDB" id="A0A914XXV7"/>
<evidence type="ECO:0000313" key="12">
    <source>
        <dbReference type="WBParaSite" id="PSU_v2.g1179.t1"/>
    </source>
</evidence>
<proteinExistence type="inferred from homology"/>
<evidence type="ECO:0000256" key="2">
    <source>
        <dbReference type="ARBA" id="ARBA00012702"/>
    </source>
</evidence>